<keyword evidence="3" id="KW-1185">Reference proteome</keyword>
<evidence type="ECO:0000313" key="2">
    <source>
        <dbReference type="EMBL" id="QGU33465.1"/>
    </source>
</evidence>
<organism evidence="2 3">
    <name type="scientific">Thermochromatium tepidum ATCC 43061</name>
    <dbReference type="NCBI Taxonomy" id="316276"/>
    <lineage>
        <taxon>Bacteria</taxon>
        <taxon>Pseudomonadati</taxon>
        <taxon>Pseudomonadota</taxon>
        <taxon>Gammaproteobacteria</taxon>
        <taxon>Chromatiales</taxon>
        <taxon>Chromatiaceae</taxon>
        <taxon>Thermochromatium</taxon>
    </lineage>
</organism>
<dbReference type="OrthoDB" id="6120894at2"/>
<reference evidence="2 3" key="1">
    <citation type="submission" date="2019-12" db="EMBL/GenBank/DDBJ databases">
        <title>The complete genome of the thermophilic, anoxygenic phototrophic gammaproteobacterium Thermochromatium tepidum.</title>
        <authorList>
            <person name="Sattley W.M."/>
            <person name="Swingley W.D."/>
            <person name="Burchell B.M."/>
            <person name="Gurbani S.A."/>
            <person name="Kujawa C.M."/>
            <person name="Nuccio D.A."/>
            <person name="Schladweiler J."/>
            <person name="Shaffer K.N."/>
            <person name="Stokes L.M."/>
            <person name="Touchman J.W."/>
            <person name="Blankenship R.E."/>
            <person name="Madigan M.T."/>
        </authorList>
    </citation>
    <scope>NUCLEOTIDE SEQUENCE [LARGE SCALE GENOMIC DNA]</scope>
    <source>
        <strain evidence="2 3">ATCC 43061</strain>
    </source>
</reference>
<dbReference type="AlphaFoldDB" id="A0A6I6E3E7"/>
<dbReference type="RefSeq" id="WP_153975657.1">
    <property type="nucleotide sequence ID" value="NZ_CP039268.1"/>
</dbReference>
<accession>A0A6I6E3E7</accession>
<evidence type="ECO:0000256" key="1">
    <source>
        <dbReference type="SAM" id="Coils"/>
    </source>
</evidence>
<name>A0A6I6E3E7_THETI</name>
<gene>
    <name evidence="2" type="ORF">E6P07_11045</name>
</gene>
<keyword evidence="1" id="KW-0175">Coiled coil</keyword>
<dbReference type="KEGG" id="ttp:E6P07_11045"/>
<dbReference type="InterPro" id="IPR012662">
    <property type="entry name" value="CHP02449"/>
</dbReference>
<proteinExistence type="predicted"/>
<dbReference type="NCBIfam" id="TIGR02449">
    <property type="entry name" value="TIGR02449 family protein"/>
    <property type="match status" value="1"/>
</dbReference>
<feature type="coiled-coil region" evidence="1">
    <location>
        <begin position="11"/>
        <end position="73"/>
    </location>
</feature>
<dbReference type="Proteomes" id="UP000426424">
    <property type="component" value="Chromosome"/>
</dbReference>
<protein>
    <submittedName>
        <fullName evidence="2">TIGR02449 family protein</fullName>
    </submittedName>
</protein>
<sequence length="74" mass="8780">MESRTLSKFDLDQFELQVMALIRLNERLKEENASLRARQELLVAERSELIEKTEQARSRVESMLSRLRAMEENL</sequence>
<evidence type="ECO:0000313" key="3">
    <source>
        <dbReference type="Proteomes" id="UP000426424"/>
    </source>
</evidence>
<dbReference type="EMBL" id="CP039268">
    <property type="protein sequence ID" value="QGU33465.1"/>
    <property type="molecule type" value="Genomic_DNA"/>
</dbReference>